<sequence length="74" mass="8600">MIFIRLCFLLEDKSEDYVVICATKLGLQVRTVQHQADGRLANTRKLCVTPKREHPSQMIQLPSDRRNFTFFSTS</sequence>
<protein>
    <submittedName>
        <fullName evidence="1">Uncharacterized protein</fullName>
    </submittedName>
</protein>
<evidence type="ECO:0000313" key="2">
    <source>
        <dbReference type="Proteomes" id="UP001066276"/>
    </source>
</evidence>
<dbReference type="AlphaFoldDB" id="A0AAV7MP07"/>
<evidence type="ECO:0000313" key="1">
    <source>
        <dbReference type="EMBL" id="KAJ1105496.1"/>
    </source>
</evidence>
<comment type="caution">
    <text evidence="1">The sequence shown here is derived from an EMBL/GenBank/DDBJ whole genome shotgun (WGS) entry which is preliminary data.</text>
</comment>
<reference evidence="1" key="1">
    <citation type="journal article" date="2022" name="bioRxiv">
        <title>Sequencing and chromosome-scale assembly of the giantPleurodeles waltlgenome.</title>
        <authorList>
            <person name="Brown T."/>
            <person name="Elewa A."/>
            <person name="Iarovenko S."/>
            <person name="Subramanian E."/>
            <person name="Araus A.J."/>
            <person name="Petzold A."/>
            <person name="Susuki M."/>
            <person name="Suzuki K.-i.T."/>
            <person name="Hayashi T."/>
            <person name="Toyoda A."/>
            <person name="Oliveira C."/>
            <person name="Osipova E."/>
            <person name="Leigh N.D."/>
            <person name="Simon A."/>
            <person name="Yun M.H."/>
        </authorList>
    </citation>
    <scope>NUCLEOTIDE SEQUENCE</scope>
    <source>
        <strain evidence="1">20211129_DDA</strain>
        <tissue evidence="1">Liver</tissue>
    </source>
</reference>
<keyword evidence="2" id="KW-1185">Reference proteome</keyword>
<dbReference type="EMBL" id="JANPWB010000013">
    <property type="protein sequence ID" value="KAJ1105496.1"/>
    <property type="molecule type" value="Genomic_DNA"/>
</dbReference>
<proteinExistence type="predicted"/>
<accession>A0AAV7MP07</accession>
<name>A0AAV7MP07_PLEWA</name>
<gene>
    <name evidence="1" type="ORF">NDU88_002902</name>
</gene>
<organism evidence="1 2">
    <name type="scientific">Pleurodeles waltl</name>
    <name type="common">Iberian ribbed newt</name>
    <dbReference type="NCBI Taxonomy" id="8319"/>
    <lineage>
        <taxon>Eukaryota</taxon>
        <taxon>Metazoa</taxon>
        <taxon>Chordata</taxon>
        <taxon>Craniata</taxon>
        <taxon>Vertebrata</taxon>
        <taxon>Euteleostomi</taxon>
        <taxon>Amphibia</taxon>
        <taxon>Batrachia</taxon>
        <taxon>Caudata</taxon>
        <taxon>Salamandroidea</taxon>
        <taxon>Salamandridae</taxon>
        <taxon>Pleurodelinae</taxon>
        <taxon>Pleurodeles</taxon>
    </lineage>
</organism>
<dbReference type="Proteomes" id="UP001066276">
    <property type="component" value="Chromosome 9"/>
</dbReference>